<dbReference type="PANTHER" id="PTHR30329">
    <property type="entry name" value="STATOR ELEMENT OF FLAGELLAR MOTOR COMPLEX"/>
    <property type="match status" value="1"/>
</dbReference>
<evidence type="ECO:0000256" key="2">
    <source>
        <dbReference type="ARBA" id="ARBA00023136"/>
    </source>
</evidence>
<dbReference type="InterPro" id="IPR050330">
    <property type="entry name" value="Bact_OuterMem_StrucFunc"/>
</dbReference>
<proteinExistence type="predicted"/>
<feature type="domain" description="OmpA-like" evidence="5">
    <location>
        <begin position="243"/>
        <end position="362"/>
    </location>
</feature>
<dbReference type="Gene3D" id="3.30.1330.60">
    <property type="entry name" value="OmpA-like domain"/>
    <property type="match status" value="1"/>
</dbReference>
<gene>
    <name evidence="6" type="primary">oprF_2</name>
    <name evidence="6" type="ORF">NCTC11636_01144</name>
</gene>
<dbReference type="GO" id="GO:0009279">
    <property type="term" value="C:cell outer membrane"/>
    <property type="evidence" value="ECO:0007669"/>
    <property type="project" value="UniProtKB-SubCell"/>
</dbReference>
<dbReference type="RefSeq" id="WP_126382280.1">
    <property type="nucleotide sequence ID" value="NZ_LR134350.1"/>
</dbReference>
<comment type="subcellular location">
    <subcellularLocation>
        <location evidence="1">Cell outer membrane</location>
    </subcellularLocation>
</comment>
<dbReference type="OrthoDB" id="5186344at2"/>
<reference evidence="6 7" key="1">
    <citation type="submission" date="2018-12" db="EMBL/GenBank/DDBJ databases">
        <authorList>
            <consortium name="Pathogen Informatics"/>
        </authorList>
    </citation>
    <scope>NUCLEOTIDE SEQUENCE [LARGE SCALE GENOMIC DNA]</scope>
    <source>
        <strain evidence="6 7">NCTC11636</strain>
    </source>
</reference>
<evidence type="ECO:0000259" key="5">
    <source>
        <dbReference type="PROSITE" id="PS51123"/>
    </source>
</evidence>
<evidence type="ECO:0000313" key="6">
    <source>
        <dbReference type="EMBL" id="VEG27741.1"/>
    </source>
</evidence>
<evidence type="ECO:0000256" key="4">
    <source>
        <dbReference type="PROSITE-ProRule" id="PRU00473"/>
    </source>
</evidence>
<organism evidence="6 7">
    <name type="scientific">Actinomyces howellii</name>
    <dbReference type="NCBI Taxonomy" id="52771"/>
    <lineage>
        <taxon>Bacteria</taxon>
        <taxon>Bacillati</taxon>
        <taxon>Actinomycetota</taxon>
        <taxon>Actinomycetes</taxon>
        <taxon>Actinomycetales</taxon>
        <taxon>Actinomycetaceae</taxon>
        <taxon>Actinomyces</taxon>
    </lineage>
</organism>
<dbReference type="Proteomes" id="UP000266895">
    <property type="component" value="Chromosome"/>
</dbReference>
<dbReference type="Pfam" id="PF00691">
    <property type="entry name" value="OmpA"/>
    <property type="match status" value="1"/>
</dbReference>
<protein>
    <submittedName>
        <fullName evidence="6">Outer membrane porin F</fullName>
    </submittedName>
</protein>
<name>A0A3S4R325_9ACTO</name>
<dbReference type="AlphaFoldDB" id="A0A3S4R325"/>
<dbReference type="InterPro" id="IPR006665">
    <property type="entry name" value="OmpA-like"/>
</dbReference>
<accession>A0A3S4R325</accession>
<dbReference type="PANTHER" id="PTHR30329:SF21">
    <property type="entry name" value="LIPOPROTEIN YIAD-RELATED"/>
    <property type="match status" value="1"/>
</dbReference>
<dbReference type="SUPFAM" id="SSF103088">
    <property type="entry name" value="OmpA-like"/>
    <property type="match status" value="1"/>
</dbReference>
<dbReference type="InterPro" id="IPR036737">
    <property type="entry name" value="OmpA-like_sf"/>
</dbReference>
<dbReference type="PROSITE" id="PS51123">
    <property type="entry name" value="OMPA_2"/>
    <property type="match status" value="1"/>
</dbReference>
<keyword evidence="7" id="KW-1185">Reference proteome</keyword>
<dbReference type="EMBL" id="LR134350">
    <property type="protein sequence ID" value="VEG27741.1"/>
    <property type="molecule type" value="Genomic_DNA"/>
</dbReference>
<dbReference type="KEGG" id="ahw:NCTC11636_01144"/>
<evidence type="ECO:0000313" key="7">
    <source>
        <dbReference type="Proteomes" id="UP000266895"/>
    </source>
</evidence>
<dbReference type="InterPro" id="IPR006664">
    <property type="entry name" value="OMP_bac"/>
</dbReference>
<keyword evidence="3" id="KW-0998">Cell outer membrane</keyword>
<evidence type="ECO:0000256" key="1">
    <source>
        <dbReference type="ARBA" id="ARBA00004442"/>
    </source>
</evidence>
<dbReference type="PRINTS" id="PR01021">
    <property type="entry name" value="OMPADOMAIN"/>
</dbReference>
<keyword evidence="2 4" id="KW-0472">Membrane</keyword>
<evidence type="ECO:0000256" key="3">
    <source>
        <dbReference type="ARBA" id="ARBA00023237"/>
    </source>
</evidence>
<sequence>MSTHALHPVPRRTVLSVPLLVGLGILAGCSEEPTGAGPSAGPTAAGAGTAILPVASPTARDSGGVGFERLEDVVCGTVLTDVSIGPLLRVDDSTTILPLTATVEQDSPLGTPFNTMLTWVGNDSSSFLGDADLRVLDPATNRVWRPAHTDYVPVLAEEGQPGTAHVVLGGIDASTVTVLLRQTAIVEVQVIGIDEAPEDLVPADLDVEALLAQAVVDEARKAPLQLEHYSEAVDGTSGVITGGANLTVLLSGDVTFDPDSAALSAEADVVLEDLVALLEEYPDGGTLDITGHTDDVADEAHNLTLSQQRAQAVSDRLSAMTDLSAWTVTSTGKGETEPRVDNVDDASRAVNRRVEVVATPSAGVLGADPVLAASSTELPEATGPSAPGPQGVAVTDEESGATVTIAVQRVVRRGNLLLGVVDVLADTDVTDFADLNNWFGTPEDFYHLRGQLWPGSTTVAGGLTLLAGDRRVFPVEYVVPDSGHAVPVTELNLYDPLPEGAGTRVCVAWPDTGQDTVVVDRLIPEGSTFRYPSWRLTEVPVESD</sequence>
<dbReference type="CDD" id="cd07185">
    <property type="entry name" value="OmpA_C-like"/>
    <property type="match status" value="1"/>
</dbReference>